<organism evidence="1 2">
    <name type="scientific">Pontibacillus yanchengensis Y32</name>
    <dbReference type="NCBI Taxonomy" id="1385514"/>
    <lineage>
        <taxon>Bacteria</taxon>
        <taxon>Bacillati</taxon>
        <taxon>Bacillota</taxon>
        <taxon>Bacilli</taxon>
        <taxon>Bacillales</taxon>
        <taxon>Bacillaceae</taxon>
        <taxon>Pontibacillus</taxon>
    </lineage>
</organism>
<dbReference type="Proteomes" id="UP000030147">
    <property type="component" value="Unassembled WGS sequence"/>
</dbReference>
<sequence length="145" mass="16873">MNKMNDQIANLFDQYQDIPSSLIGHEVLRTQLLPDLLGKESDTILYIMGKNLARYYPCASLDEIETFFTTMGWDHITLEKEKKNEYHFSLKGELTTKRLTYNPPYSYKLEAGFLAEQITLLKEKQAECAYETDQRNQTVSFEVVT</sequence>
<proteinExistence type="predicted"/>
<accession>A0A0A2THG2</accession>
<evidence type="ECO:0000313" key="1">
    <source>
        <dbReference type="EMBL" id="KGP73848.1"/>
    </source>
</evidence>
<reference evidence="1 2" key="1">
    <citation type="journal article" date="2015" name="Stand. Genomic Sci.">
        <title>High quality draft genome sequence of the moderately halophilic bacterium Pontibacillus yanchengensis Y32(T) and comparison among Pontibacillus genomes.</title>
        <authorList>
            <person name="Huang J."/>
            <person name="Qiao Z.X."/>
            <person name="Tang J.W."/>
            <person name="Wang G."/>
        </authorList>
    </citation>
    <scope>NUCLEOTIDE SEQUENCE [LARGE SCALE GENOMIC DNA]</scope>
    <source>
        <strain evidence="1 2">Y32</strain>
    </source>
</reference>
<dbReference type="InterPro" id="IPR019642">
    <property type="entry name" value="DUF2507"/>
</dbReference>
<dbReference type="EMBL" id="AVBF01000007">
    <property type="protein sequence ID" value="KGP73848.1"/>
    <property type="molecule type" value="Genomic_DNA"/>
</dbReference>
<gene>
    <name evidence="1" type="ORF">N782_21015</name>
</gene>
<protein>
    <recommendedName>
        <fullName evidence="3">DUF2507 domain-containing protein</fullName>
    </recommendedName>
</protein>
<dbReference type="AlphaFoldDB" id="A0A0A2THG2"/>
<dbReference type="InterPro" id="IPR024096">
    <property type="entry name" value="NO_sig/Golgi_transp_ligand-bd"/>
</dbReference>
<dbReference type="SUPFAM" id="SSF111126">
    <property type="entry name" value="Ligand-binding domain in the NO signalling and Golgi transport"/>
    <property type="match status" value="1"/>
</dbReference>
<dbReference type="Gene3D" id="3.30.1380.20">
    <property type="entry name" value="Trafficking protein particle complex subunit 3"/>
    <property type="match status" value="1"/>
</dbReference>
<evidence type="ECO:0008006" key="3">
    <source>
        <dbReference type="Google" id="ProtNLM"/>
    </source>
</evidence>
<dbReference type="eggNOG" id="COG1719">
    <property type="taxonomic scope" value="Bacteria"/>
</dbReference>
<dbReference type="STRING" id="1385514.N782_21015"/>
<name>A0A0A2THG2_9BACI</name>
<comment type="caution">
    <text evidence="1">The sequence shown here is derived from an EMBL/GenBank/DDBJ whole genome shotgun (WGS) entry which is preliminary data.</text>
</comment>
<evidence type="ECO:0000313" key="2">
    <source>
        <dbReference type="Proteomes" id="UP000030147"/>
    </source>
</evidence>
<dbReference type="Pfam" id="PF10702">
    <property type="entry name" value="DUF2507"/>
    <property type="match status" value="1"/>
</dbReference>
<keyword evidence="2" id="KW-1185">Reference proteome</keyword>